<feature type="signal peptide" evidence="1">
    <location>
        <begin position="1"/>
        <end position="21"/>
    </location>
</feature>
<name>A0A3P8Y167_ESOLU</name>
<protein>
    <recommendedName>
        <fullName evidence="4">DUF4939 domain-containing protein</fullName>
    </recommendedName>
</protein>
<dbReference type="GeneTree" id="ENSGT01040000242601"/>
<accession>A0A3P8Y167</accession>
<reference evidence="2" key="4">
    <citation type="submission" date="2025-09" db="UniProtKB">
        <authorList>
            <consortium name="Ensembl"/>
        </authorList>
    </citation>
    <scope>IDENTIFICATION</scope>
</reference>
<organism evidence="2 3">
    <name type="scientific">Esox lucius</name>
    <name type="common">Northern pike</name>
    <dbReference type="NCBI Taxonomy" id="8010"/>
    <lineage>
        <taxon>Eukaryota</taxon>
        <taxon>Metazoa</taxon>
        <taxon>Chordata</taxon>
        <taxon>Craniata</taxon>
        <taxon>Vertebrata</taxon>
        <taxon>Euteleostomi</taxon>
        <taxon>Actinopterygii</taxon>
        <taxon>Neopterygii</taxon>
        <taxon>Teleostei</taxon>
        <taxon>Protacanthopterygii</taxon>
        <taxon>Esociformes</taxon>
        <taxon>Esocidae</taxon>
        <taxon>Esox</taxon>
    </lineage>
</organism>
<sequence length="75" mass="8327">MVGRALLSQQVLLRLLSLTVTLPETYDGNPEGCRGFLLQCELYFGNQLYTDYEKVTTIITLLTGCALKWGVMVGP</sequence>
<dbReference type="Ensembl" id="ENSELUT00000002145.3">
    <property type="protein sequence ID" value="ENSELUP00000010438.2"/>
    <property type="gene ID" value="ENSELUG00000010915.3"/>
</dbReference>
<reference evidence="2" key="2">
    <citation type="submission" date="2020-02" db="EMBL/GenBank/DDBJ databases">
        <title>Esox lucius (northern pike) genome, fEsoLuc1, primary haplotype.</title>
        <authorList>
            <person name="Myers G."/>
            <person name="Karagic N."/>
            <person name="Meyer A."/>
            <person name="Pippel M."/>
            <person name="Reichard M."/>
            <person name="Winkler S."/>
            <person name="Tracey A."/>
            <person name="Sims Y."/>
            <person name="Howe K."/>
            <person name="Rhie A."/>
            <person name="Formenti G."/>
            <person name="Durbin R."/>
            <person name="Fedrigo O."/>
            <person name="Jarvis E.D."/>
        </authorList>
    </citation>
    <scope>NUCLEOTIDE SEQUENCE [LARGE SCALE GENOMIC DNA]</scope>
</reference>
<dbReference type="InParanoid" id="A0A3P8Y167"/>
<evidence type="ECO:0008006" key="4">
    <source>
        <dbReference type="Google" id="ProtNLM"/>
    </source>
</evidence>
<evidence type="ECO:0000256" key="1">
    <source>
        <dbReference type="SAM" id="SignalP"/>
    </source>
</evidence>
<evidence type="ECO:0000313" key="3">
    <source>
        <dbReference type="Proteomes" id="UP000265140"/>
    </source>
</evidence>
<evidence type="ECO:0000313" key="2">
    <source>
        <dbReference type="Ensembl" id="ENSELUP00000010438.2"/>
    </source>
</evidence>
<dbReference type="AlphaFoldDB" id="A0A3P8Y167"/>
<proteinExistence type="predicted"/>
<dbReference type="Proteomes" id="UP000265140">
    <property type="component" value="Chromosome 17"/>
</dbReference>
<keyword evidence="3" id="KW-1185">Reference proteome</keyword>
<dbReference type="Bgee" id="ENSELUG00000010915">
    <property type="expression patterns" value="Expressed in pharyngeal gill and 8 other cell types or tissues"/>
</dbReference>
<feature type="chain" id="PRO_5028020792" description="DUF4939 domain-containing protein" evidence="1">
    <location>
        <begin position="22"/>
        <end position="75"/>
    </location>
</feature>
<reference evidence="3" key="1">
    <citation type="journal article" date="2014" name="PLoS ONE">
        <title>The genome and linkage map of the northern pike (Esox lucius): conserved synteny revealed between the salmonid sister group and the Neoteleostei.</title>
        <authorList>
            <person name="Rondeau E.B."/>
            <person name="Minkley D.R."/>
            <person name="Leong J.S."/>
            <person name="Messmer A.M."/>
            <person name="Jantzen J.R."/>
            <person name="von Schalburg K.R."/>
            <person name="Lemon C."/>
            <person name="Bird N.H."/>
            <person name="Koop B.F."/>
        </authorList>
    </citation>
    <scope>NUCLEOTIDE SEQUENCE</scope>
</reference>
<keyword evidence="1" id="KW-0732">Signal</keyword>
<reference evidence="2" key="3">
    <citation type="submission" date="2025-08" db="UniProtKB">
        <authorList>
            <consortium name="Ensembl"/>
        </authorList>
    </citation>
    <scope>IDENTIFICATION</scope>
</reference>